<feature type="transmembrane region" description="Helical" evidence="1">
    <location>
        <begin position="91"/>
        <end position="108"/>
    </location>
</feature>
<keyword evidence="3" id="KW-1185">Reference proteome</keyword>
<comment type="caution">
    <text evidence="2">The sequence shown here is derived from an EMBL/GenBank/DDBJ whole genome shotgun (WGS) entry which is preliminary data.</text>
</comment>
<sequence>MEFKVGSFTFGRCDKIAAEWMHQHGQALLKYSLSIIFIWLGALKPLGLSPVNDLVTNTITWLPSDIFIPILGLWEIAIGVCLLIKPLLRIALTLLFLQLFGTVLPLFMLPEVCFIKFPYALTLEGQYIIKNCVILSAAIVVGGGLSKEVSQYAGQSAQNT</sequence>
<feature type="transmembrane region" description="Helical" evidence="1">
    <location>
        <begin position="66"/>
        <end position="84"/>
    </location>
</feature>
<protein>
    <recommendedName>
        <fullName evidence="4">DoxX family protein</fullName>
    </recommendedName>
</protein>
<keyword evidence="1" id="KW-0472">Membrane</keyword>
<keyword evidence="1" id="KW-1133">Transmembrane helix</keyword>
<keyword evidence="1" id="KW-0812">Transmembrane</keyword>
<feature type="transmembrane region" description="Helical" evidence="1">
    <location>
        <begin position="128"/>
        <end position="146"/>
    </location>
</feature>
<organism evidence="2 3">
    <name type="scientific">Pseudomonas xionganensis</name>
    <dbReference type="NCBI Taxonomy" id="2654845"/>
    <lineage>
        <taxon>Bacteria</taxon>
        <taxon>Pseudomonadati</taxon>
        <taxon>Pseudomonadota</taxon>
        <taxon>Gammaproteobacteria</taxon>
        <taxon>Pseudomonadales</taxon>
        <taxon>Pseudomonadaceae</taxon>
        <taxon>Pseudomonas</taxon>
    </lineage>
</organism>
<accession>A0A6I4L5M6</accession>
<evidence type="ECO:0008006" key="4">
    <source>
        <dbReference type="Google" id="ProtNLM"/>
    </source>
</evidence>
<dbReference type="AlphaFoldDB" id="A0A6I4L5M6"/>
<dbReference type="EMBL" id="WKJZ01000008">
    <property type="protein sequence ID" value="MVW77303.1"/>
    <property type="molecule type" value="Genomic_DNA"/>
</dbReference>
<name>A0A6I4L5M6_9PSED</name>
<gene>
    <name evidence="2" type="ORF">GJV18_18485</name>
</gene>
<evidence type="ECO:0000313" key="3">
    <source>
        <dbReference type="Proteomes" id="UP000429555"/>
    </source>
</evidence>
<dbReference type="Proteomes" id="UP000429555">
    <property type="component" value="Unassembled WGS sequence"/>
</dbReference>
<feature type="transmembrane region" description="Helical" evidence="1">
    <location>
        <begin position="28"/>
        <end position="46"/>
    </location>
</feature>
<reference evidence="2 3" key="1">
    <citation type="submission" date="2019-11" db="EMBL/GenBank/DDBJ databases">
        <title>Pseudomonas flavidum sp. nov., isolated from Baiyang Lake.</title>
        <authorList>
            <person name="Zhao Y."/>
        </authorList>
    </citation>
    <scope>NUCLEOTIDE SEQUENCE [LARGE SCALE GENOMIC DNA]</scope>
    <source>
        <strain evidence="3">R-22-3 w-18</strain>
    </source>
</reference>
<evidence type="ECO:0000256" key="1">
    <source>
        <dbReference type="SAM" id="Phobius"/>
    </source>
</evidence>
<proteinExistence type="predicted"/>
<evidence type="ECO:0000313" key="2">
    <source>
        <dbReference type="EMBL" id="MVW77303.1"/>
    </source>
</evidence>